<dbReference type="PROSITE" id="PS50109">
    <property type="entry name" value="HIS_KIN"/>
    <property type="match status" value="1"/>
</dbReference>
<dbReference type="PANTHER" id="PTHR43065:SF10">
    <property type="entry name" value="PEROXIDE STRESS-ACTIVATED HISTIDINE KINASE MAK3"/>
    <property type="match status" value="1"/>
</dbReference>
<evidence type="ECO:0000256" key="6">
    <source>
        <dbReference type="ARBA" id="ARBA00022777"/>
    </source>
</evidence>
<evidence type="ECO:0000256" key="7">
    <source>
        <dbReference type="ARBA" id="ARBA00022840"/>
    </source>
</evidence>
<dbReference type="InterPro" id="IPR036097">
    <property type="entry name" value="HisK_dim/P_sf"/>
</dbReference>
<dbReference type="PANTHER" id="PTHR43065">
    <property type="entry name" value="SENSOR HISTIDINE KINASE"/>
    <property type="match status" value="1"/>
</dbReference>
<dbReference type="Proteomes" id="UP001063350">
    <property type="component" value="Chromosome"/>
</dbReference>
<protein>
    <recommendedName>
        <fullName evidence="2">histidine kinase</fullName>
        <ecNumber evidence="2">2.7.13.3</ecNumber>
    </recommendedName>
</protein>
<evidence type="ECO:0000256" key="8">
    <source>
        <dbReference type="ARBA" id="ARBA00023012"/>
    </source>
</evidence>
<evidence type="ECO:0000256" key="4">
    <source>
        <dbReference type="ARBA" id="ARBA00022679"/>
    </source>
</evidence>
<dbReference type="InterPro" id="IPR005467">
    <property type="entry name" value="His_kinase_dom"/>
</dbReference>
<dbReference type="EC" id="2.7.13.3" evidence="2"/>
<keyword evidence="12" id="KW-1185">Reference proteome</keyword>
<dbReference type="InterPro" id="IPR003661">
    <property type="entry name" value="HisK_dim/P_dom"/>
</dbReference>
<keyword evidence="9" id="KW-0472">Membrane</keyword>
<evidence type="ECO:0000259" key="10">
    <source>
        <dbReference type="PROSITE" id="PS50109"/>
    </source>
</evidence>
<dbReference type="Pfam" id="PF00512">
    <property type="entry name" value="HisKA"/>
    <property type="match status" value="1"/>
</dbReference>
<evidence type="ECO:0000313" key="11">
    <source>
        <dbReference type="EMBL" id="BCO09613.1"/>
    </source>
</evidence>
<proteinExistence type="predicted"/>
<dbReference type="Pfam" id="PF02518">
    <property type="entry name" value="HATPase_c"/>
    <property type="match status" value="1"/>
</dbReference>
<keyword evidence="9" id="KW-0812">Transmembrane</keyword>
<dbReference type="GO" id="GO:0005524">
    <property type="term" value="F:ATP binding"/>
    <property type="evidence" value="ECO:0007669"/>
    <property type="project" value="UniProtKB-KW"/>
</dbReference>
<dbReference type="SMART" id="SM00388">
    <property type="entry name" value="HisKA"/>
    <property type="match status" value="1"/>
</dbReference>
<dbReference type="InterPro" id="IPR004358">
    <property type="entry name" value="Sig_transdc_His_kin-like_C"/>
</dbReference>
<dbReference type="SUPFAM" id="SSF55874">
    <property type="entry name" value="ATPase domain of HSP90 chaperone/DNA topoisomerase II/histidine kinase"/>
    <property type="match status" value="1"/>
</dbReference>
<evidence type="ECO:0000256" key="1">
    <source>
        <dbReference type="ARBA" id="ARBA00000085"/>
    </source>
</evidence>
<dbReference type="Gene3D" id="3.30.565.10">
    <property type="entry name" value="Histidine kinase-like ATPase, C-terminal domain"/>
    <property type="match status" value="1"/>
</dbReference>
<dbReference type="SUPFAM" id="SSF47384">
    <property type="entry name" value="Homodimeric domain of signal transducing histidine kinase"/>
    <property type="match status" value="1"/>
</dbReference>
<feature type="domain" description="Histidine kinase" evidence="10">
    <location>
        <begin position="309"/>
        <end position="515"/>
    </location>
</feature>
<keyword evidence="3" id="KW-0597">Phosphoprotein</keyword>
<evidence type="ECO:0000256" key="5">
    <source>
        <dbReference type="ARBA" id="ARBA00022741"/>
    </source>
</evidence>
<keyword evidence="8" id="KW-0902">Two-component regulatory system</keyword>
<name>A0A915XKR8_9BACT</name>
<dbReference type="GO" id="GO:0000155">
    <property type="term" value="F:phosphorelay sensor kinase activity"/>
    <property type="evidence" value="ECO:0007669"/>
    <property type="project" value="InterPro"/>
</dbReference>
<dbReference type="CDD" id="cd00082">
    <property type="entry name" value="HisKA"/>
    <property type="match status" value="1"/>
</dbReference>
<dbReference type="EMBL" id="AP024233">
    <property type="protein sequence ID" value="BCO09613.1"/>
    <property type="molecule type" value="Genomic_DNA"/>
</dbReference>
<dbReference type="KEGG" id="ddu:GF1_19890"/>
<keyword evidence="7" id="KW-0067">ATP-binding</keyword>
<keyword evidence="6" id="KW-0418">Kinase</keyword>
<keyword evidence="5" id="KW-0547">Nucleotide-binding</keyword>
<evidence type="ECO:0000256" key="3">
    <source>
        <dbReference type="ARBA" id="ARBA00022553"/>
    </source>
</evidence>
<dbReference type="AlphaFoldDB" id="A0A915XKR8"/>
<sequence>MRKISMRLRSKFILAIGAILAASYGLLLVYTSILQNRLVIGQARQEARMLRQQILLTRQWVADHRGLFIVKTKKDHANPFLPDPILQTRDGTILVKRNPAMVTRELSEYASRSGFCWFRVTSLRPINPANAPDPFERSSLQLLEEGVPEIIKIIEGDNGRILRYVTPLQVKSSCLSCHAEQGYRIGDIRGALSISIPINWADEAIRHNNQSIIIFGLLSVCSVAMVLYLLFNNLVARPINQLADAMDDFPEKDPDTFKLPDTNDEIGFLSRRFVNLCERHKRSQEALEQARKQAFRSEKLAALGQLTAGIAHEINNPLGGMLNCIRTIREEPDNRELHDRYLPLIDKGLHRIEHTMRQLLNYGRSEPLQLMRASIDEIIRECLELLEYKLKNINVELDLQLDEAYCIDTEAAKQIVMNICLNAIQAMRDGGTLKITTYRTDDDLVLVFTDTGSGIPGEIIDKIFDPFFTTKEVGEGTGLGLAVTDSLVQQLGGHIEVESEPGRGSRFIIYLPIKLSCPRPGEHQSKSQET</sequence>
<gene>
    <name evidence="11" type="ORF">GF1_19890</name>
</gene>
<keyword evidence="9" id="KW-1133">Transmembrane helix</keyword>
<dbReference type="PRINTS" id="PR00344">
    <property type="entry name" value="BCTRLSENSOR"/>
</dbReference>
<dbReference type="Gene3D" id="3.30.450.290">
    <property type="match status" value="1"/>
</dbReference>
<dbReference type="InterPro" id="IPR003594">
    <property type="entry name" value="HATPase_dom"/>
</dbReference>
<dbReference type="InterPro" id="IPR036890">
    <property type="entry name" value="HATPase_C_sf"/>
</dbReference>
<evidence type="ECO:0000256" key="2">
    <source>
        <dbReference type="ARBA" id="ARBA00012438"/>
    </source>
</evidence>
<accession>A0A915XKR8</accession>
<keyword evidence="4" id="KW-0808">Transferase</keyword>
<feature type="transmembrane region" description="Helical" evidence="9">
    <location>
        <begin position="12"/>
        <end position="33"/>
    </location>
</feature>
<reference evidence="11" key="1">
    <citation type="submission" date="2020-12" db="EMBL/GenBank/DDBJ databases">
        <title>Desulfobium dissulfuricans gen. nov., sp. nov., a novel mesophilic, sulfate-reducing bacterium isolated from a deep-sea hydrothermal vent.</title>
        <authorList>
            <person name="Hashimoto Y."/>
            <person name="Tame A."/>
            <person name="Sawayama S."/>
            <person name="Miyazaki J."/>
            <person name="Takai K."/>
            <person name="Nakagawa S."/>
        </authorList>
    </citation>
    <scope>NUCLEOTIDE SEQUENCE</scope>
    <source>
        <strain evidence="11">GF1</strain>
    </source>
</reference>
<dbReference type="SMART" id="SM00387">
    <property type="entry name" value="HATPase_c"/>
    <property type="match status" value="1"/>
</dbReference>
<evidence type="ECO:0000256" key="9">
    <source>
        <dbReference type="SAM" id="Phobius"/>
    </source>
</evidence>
<evidence type="ECO:0000313" key="12">
    <source>
        <dbReference type="Proteomes" id="UP001063350"/>
    </source>
</evidence>
<organism evidence="11 12">
    <name type="scientific">Desulfolithobacter dissulfuricans</name>
    <dbReference type="NCBI Taxonomy" id="2795293"/>
    <lineage>
        <taxon>Bacteria</taxon>
        <taxon>Pseudomonadati</taxon>
        <taxon>Thermodesulfobacteriota</taxon>
        <taxon>Desulfobulbia</taxon>
        <taxon>Desulfobulbales</taxon>
        <taxon>Desulfobulbaceae</taxon>
        <taxon>Desulfolithobacter</taxon>
    </lineage>
</organism>
<dbReference type="InterPro" id="IPR021796">
    <property type="entry name" value="Tll0287-like_dom"/>
</dbReference>
<dbReference type="Gene3D" id="1.10.287.130">
    <property type="match status" value="1"/>
</dbReference>
<dbReference type="Gene3D" id="6.10.340.10">
    <property type="match status" value="1"/>
</dbReference>
<dbReference type="Pfam" id="PF11845">
    <property type="entry name" value="Tll0287-like"/>
    <property type="match status" value="1"/>
</dbReference>
<comment type="catalytic activity">
    <reaction evidence="1">
        <text>ATP + protein L-histidine = ADP + protein N-phospho-L-histidine.</text>
        <dbReference type="EC" id="2.7.13.3"/>
    </reaction>
</comment>